<dbReference type="RefSeq" id="WP_119765519.1">
    <property type="nucleotide sequence ID" value="NZ_QYUM01000004.1"/>
</dbReference>
<accession>A0A418W7Y5</accession>
<proteinExistence type="predicted"/>
<protein>
    <recommendedName>
        <fullName evidence="1">GTPase-associated system helical domain-containing protein</fullName>
    </recommendedName>
</protein>
<reference evidence="2 3" key="1">
    <citation type="submission" date="2018-09" db="EMBL/GenBank/DDBJ databases">
        <authorList>
            <person name="Zhu H."/>
        </authorList>
    </citation>
    <scope>NUCLEOTIDE SEQUENCE [LARGE SCALE GENOMIC DNA]</scope>
    <source>
        <strain evidence="2 3">K2R01-6</strain>
    </source>
</reference>
<dbReference type="Pfam" id="PF19994">
    <property type="entry name" value="GASH"/>
    <property type="match status" value="1"/>
</dbReference>
<organism evidence="2 3">
    <name type="scientific">Sphingomonas cavernae</name>
    <dbReference type="NCBI Taxonomy" id="2320861"/>
    <lineage>
        <taxon>Bacteria</taxon>
        <taxon>Pseudomonadati</taxon>
        <taxon>Pseudomonadota</taxon>
        <taxon>Alphaproteobacteria</taxon>
        <taxon>Sphingomonadales</taxon>
        <taxon>Sphingomonadaceae</taxon>
        <taxon>Sphingomonas</taxon>
    </lineage>
</organism>
<evidence type="ECO:0000313" key="3">
    <source>
        <dbReference type="Proteomes" id="UP000286100"/>
    </source>
</evidence>
<name>A0A418W7Y5_9SPHN</name>
<dbReference type="InterPro" id="IPR045523">
    <property type="entry name" value="GASH"/>
</dbReference>
<feature type="domain" description="GTPase-associated system helical" evidence="1">
    <location>
        <begin position="4"/>
        <end position="345"/>
    </location>
</feature>
<gene>
    <name evidence="2" type="ORF">D3876_20065</name>
</gene>
<sequence length="349" mass="36572">MSGNIGAWYRGAAIGKDEERLTHRRTASVTLAASIEKMAARDVAGVAAYGLGILTGSGAPSPYAATIIERMQGPQPSLSEEDAAAEGDARICTLAAIEKMIEDRAAKPNRLMRKEPAIVAAEAIVCATRMRVVSAGSNLAGKLGELISSAETLLTQLDAGRRTRRVVKPTLTTLKGAADLEGVKAEAAKAIEGIWLDSHLDREELQALWWVFSGFSPTLLQGYETLTKAKAAVASGIDLAGLLEWPGTKAFAELATRASGANLHAPDAAPENGALSALTDDDLTPLTHGSSTDEFPDLNVLIPLTAASFVRSTGADSSNALAGMRQDLSYADLARQSFAECSLLTVVRG</sequence>
<comment type="caution">
    <text evidence="2">The sequence shown here is derived from an EMBL/GenBank/DDBJ whole genome shotgun (WGS) entry which is preliminary data.</text>
</comment>
<dbReference type="Proteomes" id="UP000286100">
    <property type="component" value="Unassembled WGS sequence"/>
</dbReference>
<keyword evidence="3" id="KW-1185">Reference proteome</keyword>
<dbReference type="OrthoDB" id="6637879at2"/>
<dbReference type="AlphaFoldDB" id="A0A418W7Y5"/>
<dbReference type="EMBL" id="QYUM01000004">
    <property type="protein sequence ID" value="RJF86113.1"/>
    <property type="molecule type" value="Genomic_DNA"/>
</dbReference>
<evidence type="ECO:0000313" key="2">
    <source>
        <dbReference type="EMBL" id="RJF86113.1"/>
    </source>
</evidence>
<evidence type="ECO:0000259" key="1">
    <source>
        <dbReference type="Pfam" id="PF19994"/>
    </source>
</evidence>